<feature type="compositionally biased region" description="Basic residues" evidence="1">
    <location>
        <begin position="41"/>
        <end position="52"/>
    </location>
</feature>
<protein>
    <submittedName>
        <fullName evidence="2">Cell synthase A catalytic subunit 2</fullName>
    </submittedName>
</protein>
<name>A0A2Z6ZYE4_9LAMI</name>
<keyword evidence="3" id="KW-1185">Reference proteome</keyword>
<evidence type="ECO:0000313" key="3">
    <source>
        <dbReference type="Proteomes" id="UP000250235"/>
    </source>
</evidence>
<evidence type="ECO:0000256" key="1">
    <source>
        <dbReference type="SAM" id="MobiDB-lite"/>
    </source>
</evidence>
<dbReference type="EMBL" id="KV021994">
    <property type="protein sequence ID" value="KZV14091.1"/>
    <property type="molecule type" value="Genomic_DNA"/>
</dbReference>
<feature type="region of interest" description="Disordered" evidence="1">
    <location>
        <begin position="34"/>
        <end position="100"/>
    </location>
</feature>
<dbReference type="AlphaFoldDB" id="A0A2Z6ZYE4"/>
<accession>A0A2Z6ZYE4</accession>
<dbReference type="Proteomes" id="UP000250235">
    <property type="component" value="Unassembled WGS sequence"/>
</dbReference>
<sequence length="100" mass="11503">MCKGLSIEDLPREDLVEVVKKSLATAEFLHDLSLKTPQQQHHARSSTRRRQGRAAMPSSHVPPEMTKRHEDDDEYEAPKMLRRSKRHAPDCGIGHRLGRR</sequence>
<organism evidence="2 3">
    <name type="scientific">Dorcoceras hygrometricum</name>
    <dbReference type="NCBI Taxonomy" id="472368"/>
    <lineage>
        <taxon>Eukaryota</taxon>
        <taxon>Viridiplantae</taxon>
        <taxon>Streptophyta</taxon>
        <taxon>Embryophyta</taxon>
        <taxon>Tracheophyta</taxon>
        <taxon>Spermatophyta</taxon>
        <taxon>Magnoliopsida</taxon>
        <taxon>eudicotyledons</taxon>
        <taxon>Gunneridae</taxon>
        <taxon>Pentapetalae</taxon>
        <taxon>asterids</taxon>
        <taxon>lamiids</taxon>
        <taxon>Lamiales</taxon>
        <taxon>Gesneriaceae</taxon>
        <taxon>Didymocarpoideae</taxon>
        <taxon>Trichosporeae</taxon>
        <taxon>Loxocarpinae</taxon>
        <taxon>Dorcoceras</taxon>
    </lineage>
</organism>
<evidence type="ECO:0000313" key="2">
    <source>
        <dbReference type="EMBL" id="KZV14091.1"/>
    </source>
</evidence>
<proteinExistence type="predicted"/>
<reference evidence="2 3" key="1">
    <citation type="journal article" date="2015" name="Proc. Natl. Acad. Sci. U.S.A.">
        <title>The resurrection genome of Boea hygrometrica: A blueprint for survival of dehydration.</title>
        <authorList>
            <person name="Xiao L."/>
            <person name="Yang G."/>
            <person name="Zhang L."/>
            <person name="Yang X."/>
            <person name="Zhao S."/>
            <person name="Ji Z."/>
            <person name="Zhou Q."/>
            <person name="Hu M."/>
            <person name="Wang Y."/>
            <person name="Chen M."/>
            <person name="Xu Y."/>
            <person name="Jin H."/>
            <person name="Xiao X."/>
            <person name="Hu G."/>
            <person name="Bao F."/>
            <person name="Hu Y."/>
            <person name="Wan P."/>
            <person name="Li L."/>
            <person name="Deng X."/>
            <person name="Kuang T."/>
            <person name="Xiang C."/>
            <person name="Zhu J.K."/>
            <person name="Oliver M.J."/>
            <person name="He Y."/>
        </authorList>
    </citation>
    <scope>NUCLEOTIDE SEQUENCE [LARGE SCALE GENOMIC DNA]</scope>
    <source>
        <strain evidence="3">cv. XS01</strain>
    </source>
</reference>
<gene>
    <name evidence="2" type="ORF">F511_44448</name>
</gene>